<evidence type="ECO:0000313" key="2">
    <source>
        <dbReference type="EMBL" id="RAL14867.1"/>
    </source>
</evidence>
<name>A0A395I4G1_ASPHC</name>
<feature type="compositionally biased region" description="Basic and acidic residues" evidence="1">
    <location>
        <begin position="1"/>
        <end position="20"/>
    </location>
</feature>
<feature type="compositionally biased region" description="Basic residues" evidence="1">
    <location>
        <begin position="72"/>
        <end position="90"/>
    </location>
</feature>
<gene>
    <name evidence="2" type="ORF">BO97DRAFT_422221</name>
</gene>
<dbReference type="AlphaFoldDB" id="A0A395I4G1"/>
<keyword evidence="3" id="KW-1185">Reference proteome</keyword>
<dbReference type="GeneID" id="37201067"/>
<reference evidence="2 3" key="1">
    <citation type="submission" date="2018-02" db="EMBL/GenBank/DDBJ databases">
        <title>The genomes of Aspergillus section Nigri reveals drivers in fungal speciation.</title>
        <authorList>
            <consortium name="DOE Joint Genome Institute"/>
            <person name="Vesth T.C."/>
            <person name="Nybo J."/>
            <person name="Theobald S."/>
            <person name="Brandl J."/>
            <person name="Frisvad J.C."/>
            <person name="Nielsen K.F."/>
            <person name="Lyhne E.K."/>
            <person name="Kogle M.E."/>
            <person name="Kuo A."/>
            <person name="Riley R."/>
            <person name="Clum A."/>
            <person name="Nolan M."/>
            <person name="Lipzen A."/>
            <person name="Salamov A."/>
            <person name="Henrissat B."/>
            <person name="Wiebenga A."/>
            <person name="De vries R.P."/>
            <person name="Grigoriev I.V."/>
            <person name="Mortensen U.H."/>
            <person name="Andersen M.R."/>
            <person name="Baker S.E."/>
        </authorList>
    </citation>
    <scope>NUCLEOTIDE SEQUENCE [LARGE SCALE GENOMIC DNA]</scope>
    <source>
        <strain evidence="2 3">CBS 101889</strain>
    </source>
</reference>
<dbReference type="EMBL" id="KZ824273">
    <property type="protein sequence ID" value="RAL14867.1"/>
    <property type="molecule type" value="Genomic_DNA"/>
</dbReference>
<evidence type="ECO:0000313" key="3">
    <source>
        <dbReference type="Proteomes" id="UP000248961"/>
    </source>
</evidence>
<dbReference type="VEuPathDB" id="FungiDB:BO97DRAFT_422221"/>
<sequence>MSLKDLEKKFSASPKADHGSTRPRTGRTPPKKQGLPAGKGQQLQGMRLQSPHRKPDASTPGQCGNRAPASKNARHHQPQGRRTHRPRRKANSYYGDIEMKEAPSLGGDVKMRTNPSLDGDVDMLEAAPLDTKMEMTDMKGVSKAEELAWSLSLSWSAMTFDDRMEEAPALPCCILSARTHFYTIHYGNTQV</sequence>
<dbReference type="RefSeq" id="XP_025554021.1">
    <property type="nucleotide sequence ID" value="XM_025696778.1"/>
</dbReference>
<protein>
    <submittedName>
        <fullName evidence="2">Uncharacterized protein</fullName>
    </submittedName>
</protein>
<evidence type="ECO:0000256" key="1">
    <source>
        <dbReference type="SAM" id="MobiDB-lite"/>
    </source>
</evidence>
<accession>A0A395I4G1</accession>
<organism evidence="2 3">
    <name type="scientific">Aspergillus homomorphus (strain CBS 101889)</name>
    <dbReference type="NCBI Taxonomy" id="1450537"/>
    <lineage>
        <taxon>Eukaryota</taxon>
        <taxon>Fungi</taxon>
        <taxon>Dikarya</taxon>
        <taxon>Ascomycota</taxon>
        <taxon>Pezizomycotina</taxon>
        <taxon>Eurotiomycetes</taxon>
        <taxon>Eurotiomycetidae</taxon>
        <taxon>Eurotiales</taxon>
        <taxon>Aspergillaceae</taxon>
        <taxon>Aspergillus</taxon>
        <taxon>Aspergillus subgen. Circumdati</taxon>
    </lineage>
</organism>
<feature type="region of interest" description="Disordered" evidence="1">
    <location>
        <begin position="1"/>
        <end position="96"/>
    </location>
</feature>
<proteinExistence type="predicted"/>
<dbReference type="Proteomes" id="UP000248961">
    <property type="component" value="Unassembled WGS sequence"/>
</dbReference>